<evidence type="ECO:0000256" key="2">
    <source>
        <dbReference type="ARBA" id="ARBA00011043"/>
    </source>
</evidence>
<dbReference type="HAMAP" id="MF_00379">
    <property type="entry name" value="GTPase_MnmE"/>
    <property type="match status" value="1"/>
</dbReference>
<dbReference type="InterPro" id="IPR031168">
    <property type="entry name" value="G_TrmE"/>
</dbReference>
<dbReference type="InterPro" id="IPR004520">
    <property type="entry name" value="GTPase_MnmE"/>
</dbReference>
<evidence type="ECO:0000313" key="7">
    <source>
        <dbReference type="EMBL" id="GMH84499.1"/>
    </source>
</evidence>
<comment type="subcellular location">
    <subcellularLocation>
        <location evidence="1">Mitochondrion</location>
    </subcellularLocation>
</comment>
<dbReference type="InterPro" id="IPR006073">
    <property type="entry name" value="GTP-bd"/>
</dbReference>
<evidence type="ECO:0000259" key="6">
    <source>
        <dbReference type="PROSITE" id="PS51709"/>
    </source>
</evidence>
<dbReference type="CDD" id="cd14858">
    <property type="entry name" value="TrmE_N"/>
    <property type="match status" value="1"/>
</dbReference>
<dbReference type="Proteomes" id="UP001165085">
    <property type="component" value="Unassembled WGS sequence"/>
</dbReference>
<dbReference type="SUPFAM" id="SSF52540">
    <property type="entry name" value="P-loop containing nucleoside triphosphate hydrolases"/>
    <property type="match status" value="1"/>
</dbReference>
<evidence type="ECO:0000256" key="3">
    <source>
        <dbReference type="ARBA" id="ARBA00022694"/>
    </source>
</evidence>
<dbReference type="GO" id="GO:0005525">
    <property type="term" value="F:GTP binding"/>
    <property type="evidence" value="ECO:0007669"/>
    <property type="project" value="UniProtKB-KW"/>
</dbReference>
<dbReference type="PANTHER" id="PTHR42714">
    <property type="entry name" value="TRNA MODIFICATION GTPASE GTPBP3"/>
    <property type="match status" value="1"/>
</dbReference>
<dbReference type="InterPro" id="IPR005225">
    <property type="entry name" value="Small_GTP-bd"/>
</dbReference>
<dbReference type="InterPro" id="IPR025867">
    <property type="entry name" value="MnmE_helical"/>
</dbReference>
<keyword evidence="4" id="KW-0547">Nucleotide-binding</keyword>
<dbReference type="CDD" id="cd04164">
    <property type="entry name" value="trmE"/>
    <property type="match status" value="1"/>
</dbReference>
<feature type="domain" description="TrmE-type G" evidence="6">
    <location>
        <begin position="267"/>
        <end position="416"/>
    </location>
</feature>
<dbReference type="OrthoDB" id="188276at2759"/>
<dbReference type="InterPro" id="IPR018948">
    <property type="entry name" value="GTP-bd_TrmE_N"/>
</dbReference>
<sequence>MLLCAAPAGCYSVVGRSLQSGRMGLVGSRLLRLYSSPPGLDDDSFGEDTIYALSTSSPPSALAIVRLSGPDSIPTLQKLTSPSFKVPPPRKMFLAKLFHPKSKVPLDEGMAVIFKGPKSFTGEDVVELHIHGSRGVVDGVIEAVSDSGLRAAERGEFTSRAFQNDKLSLLEVESLHSLLTSQTSTQRVLALSTSSKVVAIYDSWRDVLIKAMSHTEAIIDFSSDSDNTDLQEPELIYGGVLDSVKNLRKTMERHLEDGYKGELITNGVKVCLTGLPNAGKSSIINILAERDVSIVSSTPGTTRDVVTVQLDLGGVLCLVSDTAGLREGDDVDEVETEGVKRALRVREEADVVVEVVGLDGIEEGGDGEEGDDIDLKVFNKADLRDTEGNFDGGISISCVSGEGVDELISKLTKVVKDRVGNVGAGAGAGTEARAGENASEGSEDVIITKRRHREHVETAWEALCRFEVLALEGEAAVDLASEELRVASVEIGRIVGRVDVEDVLDSLFNDFCVGK</sequence>
<dbReference type="FunFam" id="3.30.1360.120:FF:000007">
    <property type="entry name" value="tRNA modification GTPase GTPBP3, mitochondrial"/>
    <property type="match status" value="1"/>
</dbReference>
<gene>
    <name evidence="7" type="ORF">TrST_g1298</name>
</gene>
<keyword evidence="3" id="KW-0819">tRNA processing</keyword>
<dbReference type="Gene3D" id="3.40.50.300">
    <property type="entry name" value="P-loop containing nucleotide triphosphate hydrolases"/>
    <property type="match status" value="1"/>
</dbReference>
<evidence type="ECO:0000313" key="8">
    <source>
        <dbReference type="Proteomes" id="UP001165085"/>
    </source>
</evidence>
<dbReference type="GO" id="GO:0002098">
    <property type="term" value="P:tRNA wobble uridine modification"/>
    <property type="evidence" value="ECO:0007669"/>
    <property type="project" value="TreeGrafter"/>
</dbReference>
<dbReference type="GO" id="GO:0003924">
    <property type="term" value="F:GTPase activity"/>
    <property type="evidence" value="ECO:0007669"/>
    <property type="project" value="InterPro"/>
</dbReference>
<comment type="similarity">
    <text evidence="2">Belongs to the TRAFAC class TrmE-Era-EngA-EngB-Septin-like GTPase superfamily. TrmE GTPase family.</text>
</comment>
<dbReference type="GO" id="GO:0030488">
    <property type="term" value="P:tRNA methylation"/>
    <property type="evidence" value="ECO:0007669"/>
    <property type="project" value="TreeGrafter"/>
</dbReference>
<dbReference type="InterPro" id="IPR027266">
    <property type="entry name" value="TrmE/GcvT-like"/>
</dbReference>
<dbReference type="InterPro" id="IPR027417">
    <property type="entry name" value="P-loop_NTPase"/>
</dbReference>
<proteinExistence type="inferred from homology"/>
<dbReference type="Pfam" id="PF12631">
    <property type="entry name" value="MnmE_helical"/>
    <property type="match status" value="1"/>
</dbReference>
<keyword evidence="8" id="KW-1185">Reference proteome</keyword>
<dbReference type="GO" id="GO:0005739">
    <property type="term" value="C:mitochondrion"/>
    <property type="evidence" value="ECO:0007669"/>
    <property type="project" value="UniProtKB-SubCell"/>
</dbReference>
<dbReference type="Pfam" id="PF01926">
    <property type="entry name" value="MMR_HSR1"/>
    <property type="match status" value="1"/>
</dbReference>
<accession>A0A9W7EKS7</accession>
<dbReference type="Gene3D" id="3.30.1360.120">
    <property type="entry name" value="Probable tRNA modification gtpase trme, domain 1"/>
    <property type="match status" value="1"/>
</dbReference>
<evidence type="ECO:0000256" key="1">
    <source>
        <dbReference type="ARBA" id="ARBA00004173"/>
    </source>
</evidence>
<evidence type="ECO:0000256" key="5">
    <source>
        <dbReference type="ARBA" id="ARBA00023134"/>
    </source>
</evidence>
<reference evidence="8" key="1">
    <citation type="journal article" date="2023" name="Commun. Biol.">
        <title>Genome analysis of Parmales, the sister group of diatoms, reveals the evolutionary specialization of diatoms from phago-mixotrophs to photoautotrophs.</title>
        <authorList>
            <person name="Ban H."/>
            <person name="Sato S."/>
            <person name="Yoshikawa S."/>
            <person name="Yamada K."/>
            <person name="Nakamura Y."/>
            <person name="Ichinomiya M."/>
            <person name="Sato N."/>
            <person name="Blanc-Mathieu R."/>
            <person name="Endo H."/>
            <person name="Kuwata A."/>
            <person name="Ogata H."/>
        </authorList>
    </citation>
    <scope>NUCLEOTIDE SEQUENCE [LARGE SCALE GENOMIC DNA]</scope>
    <source>
        <strain evidence="8">NIES 3701</strain>
    </source>
</reference>
<name>A0A9W7EKS7_9STRA</name>
<organism evidence="7 8">
    <name type="scientific">Triparma strigata</name>
    <dbReference type="NCBI Taxonomy" id="1606541"/>
    <lineage>
        <taxon>Eukaryota</taxon>
        <taxon>Sar</taxon>
        <taxon>Stramenopiles</taxon>
        <taxon>Ochrophyta</taxon>
        <taxon>Bolidophyceae</taxon>
        <taxon>Parmales</taxon>
        <taxon>Triparmaceae</taxon>
        <taxon>Triparma</taxon>
    </lineage>
</organism>
<dbReference type="Pfam" id="PF10396">
    <property type="entry name" value="TrmE_N"/>
    <property type="match status" value="1"/>
</dbReference>
<dbReference type="PANTHER" id="PTHR42714:SF2">
    <property type="entry name" value="TRNA MODIFICATION GTPASE GTPBP3, MITOCHONDRIAL"/>
    <property type="match status" value="1"/>
</dbReference>
<keyword evidence="5" id="KW-0342">GTP-binding</keyword>
<dbReference type="PROSITE" id="PS51709">
    <property type="entry name" value="G_TRME"/>
    <property type="match status" value="1"/>
</dbReference>
<dbReference type="SUPFAM" id="SSF103025">
    <property type="entry name" value="Folate-binding domain"/>
    <property type="match status" value="1"/>
</dbReference>
<comment type="caution">
    <text evidence="7">The sequence shown here is derived from an EMBL/GenBank/DDBJ whole genome shotgun (WGS) entry which is preliminary data.</text>
</comment>
<evidence type="ECO:0000256" key="4">
    <source>
        <dbReference type="ARBA" id="ARBA00022741"/>
    </source>
</evidence>
<dbReference type="Gene3D" id="1.20.120.430">
    <property type="entry name" value="tRNA modification GTPase MnmE domain 2"/>
    <property type="match status" value="1"/>
</dbReference>
<protein>
    <recommendedName>
        <fullName evidence="6">TrmE-type G domain-containing protein</fullName>
    </recommendedName>
</protein>
<dbReference type="InterPro" id="IPR027368">
    <property type="entry name" value="MnmE_dom2"/>
</dbReference>
<dbReference type="NCBIfam" id="TIGR00231">
    <property type="entry name" value="small_GTP"/>
    <property type="match status" value="1"/>
</dbReference>
<dbReference type="EMBL" id="BRXY01000294">
    <property type="protein sequence ID" value="GMH84499.1"/>
    <property type="molecule type" value="Genomic_DNA"/>
</dbReference>
<dbReference type="AlphaFoldDB" id="A0A9W7EKS7"/>